<dbReference type="SUPFAM" id="SSF51445">
    <property type="entry name" value="(Trans)glycosidases"/>
    <property type="match status" value="1"/>
</dbReference>
<accession>A0A3B0JD35</accession>
<proteinExistence type="inferred from homology"/>
<keyword evidence="4" id="KW-0147">Chitin-binding</keyword>
<dbReference type="PANTHER" id="PTHR11177:SF144">
    <property type="entry name" value="CHITINASE 5"/>
    <property type="match status" value="1"/>
</dbReference>
<dbReference type="EC" id="3.2.1.14" evidence="3"/>
<dbReference type="OrthoDB" id="73875at2759"/>
<evidence type="ECO:0000259" key="14">
    <source>
        <dbReference type="PROSITE" id="PS50940"/>
    </source>
</evidence>
<feature type="compositionally biased region" description="Basic residues" evidence="13">
    <location>
        <begin position="502"/>
        <end position="512"/>
    </location>
</feature>
<organism evidence="16 17">
    <name type="scientific">Drosophila guanche</name>
    <name type="common">Fruit fly</name>
    <dbReference type="NCBI Taxonomy" id="7266"/>
    <lineage>
        <taxon>Eukaryota</taxon>
        <taxon>Metazoa</taxon>
        <taxon>Ecdysozoa</taxon>
        <taxon>Arthropoda</taxon>
        <taxon>Hexapoda</taxon>
        <taxon>Insecta</taxon>
        <taxon>Pterygota</taxon>
        <taxon>Neoptera</taxon>
        <taxon>Endopterygota</taxon>
        <taxon>Diptera</taxon>
        <taxon>Brachycera</taxon>
        <taxon>Muscomorpha</taxon>
        <taxon>Ephydroidea</taxon>
        <taxon>Drosophilidae</taxon>
        <taxon>Drosophila</taxon>
        <taxon>Sophophora</taxon>
    </lineage>
</organism>
<dbReference type="STRING" id="7266.A0A3B0JD35"/>
<evidence type="ECO:0000256" key="5">
    <source>
        <dbReference type="ARBA" id="ARBA00022729"/>
    </source>
</evidence>
<dbReference type="PROSITE" id="PS01095">
    <property type="entry name" value="GH18_1"/>
    <property type="match status" value="1"/>
</dbReference>
<dbReference type="SUPFAM" id="SSF57625">
    <property type="entry name" value="Invertebrate chitin-binding proteins"/>
    <property type="match status" value="1"/>
</dbReference>
<dbReference type="SUPFAM" id="SSF54556">
    <property type="entry name" value="Chitinase insertion domain"/>
    <property type="match status" value="1"/>
</dbReference>
<dbReference type="EMBL" id="OUUW01000005">
    <property type="protein sequence ID" value="SPP80297.1"/>
    <property type="molecule type" value="Genomic_DNA"/>
</dbReference>
<evidence type="ECO:0000313" key="16">
    <source>
        <dbReference type="EMBL" id="SPP80297.1"/>
    </source>
</evidence>
<feature type="domain" description="Chitin-binding type-2" evidence="14">
    <location>
        <begin position="553"/>
        <end position="609"/>
    </location>
</feature>
<evidence type="ECO:0000256" key="6">
    <source>
        <dbReference type="ARBA" id="ARBA00022801"/>
    </source>
</evidence>
<evidence type="ECO:0000256" key="7">
    <source>
        <dbReference type="ARBA" id="ARBA00023024"/>
    </source>
</evidence>
<dbReference type="InterPro" id="IPR017853">
    <property type="entry name" value="GH"/>
</dbReference>
<dbReference type="InterPro" id="IPR011583">
    <property type="entry name" value="Chitinase_II/V-like_cat"/>
</dbReference>
<dbReference type="InterPro" id="IPR029070">
    <property type="entry name" value="Chitinase_insertion_sf"/>
</dbReference>
<feature type="compositionally biased region" description="Basic and acidic residues" evidence="13">
    <location>
        <begin position="433"/>
        <end position="444"/>
    </location>
</feature>
<dbReference type="PROSITE" id="PS50940">
    <property type="entry name" value="CHIT_BIND_II"/>
    <property type="match status" value="1"/>
</dbReference>
<keyword evidence="17" id="KW-1185">Reference proteome</keyword>
<evidence type="ECO:0000256" key="2">
    <source>
        <dbReference type="ARBA" id="ARBA00009121"/>
    </source>
</evidence>
<gene>
    <name evidence="16" type="ORF">DGUA_6G005166</name>
</gene>
<dbReference type="GO" id="GO:0008061">
    <property type="term" value="F:chitin binding"/>
    <property type="evidence" value="ECO:0007669"/>
    <property type="project" value="UniProtKB-KW"/>
</dbReference>
<evidence type="ECO:0000256" key="4">
    <source>
        <dbReference type="ARBA" id="ARBA00022669"/>
    </source>
</evidence>
<dbReference type="PROSITE" id="PS51910">
    <property type="entry name" value="GH18_2"/>
    <property type="match status" value="1"/>
</dbReference>
<dbReference type="GO" id="GO:0006032">
    <property type="term" value="P:chitin catabolic process"/>
    <property type="evidence" value="ECO:0007669"/>
    <property type="project" value="UniProtKB-KW"/>
</dbReference>
<evidence type="ECO:0000313" key="17">
    <source>
        <dbReference type="Proteomes" id="UP000268350"/>
    </source>
</evidence>
<keyword evidence="11" id="KW-0624">Polysaccharide degradation</keyword>
<dbReference type="SMART" id="SM00636">
    <property type="entry name" value="Glyco_18"/>
    <property type="match status" value="1"/>
</dbReference>
<dbReference type="GO" id="GO:0008843">
    <property type="term" value="F:endochitinase activity"/>
    <property type="evidence" value="ECO:0007669"/>
    <property type="project" value="UniProtKB-EC"/>
</dbReference>
<feature type="compositionally biased region" description="Low complexity" evidence="13">
    <location>
        <begin position="513"/>
        <end position="528"/>
    </location>
</feature>
<dbReference type="Gene3D" id="3.20.20.80">
    <property type="entry name" value="Glycosidases"/>
    <property type="match status" value="1"/>
</dbReference>
<keyword evidence="7" id="KW-0146">Chitin degradation</keyword>
<keyword evidence="6 12" id="KW-0378">Hydrolase</keyword>
<dbReference type="GO" id="GO:0005576">
    <property type="term" value="C:extracellular region"/>
    <property type="evidence" value="ECO:0007669"/>
    <property type="project" value="InterPro"/>
</dbReference>
<keyword evidence="9" id="KW-0119">Carbohydrate metabolism</keyword>
<dbReference type="Pfam" id="PF00704">
    <property type="entry name" value="Glyco_hydro_18"/>
    <property type="match status" value="1"/>
</dbReference>
<dbReference type="InterPro" id="IPR050314">
    <property type="entry name" value="Glycosyl_Hydrlase_18"/>
</dbReference>
<sequence length="620" mass="70160">MQVALISKNKSQLWDLRVTLSSLFLVHHHGILLPLLGVLCACSGVVLASEQQPARIVCYFSNWAVYRPGIGRYGLEDVPAELCTHLIYSFIGVEDKSWDVLVIDPELDVEQEGFSKFTQLKQTHPKLKLQIAVGGWAEGGSKYSKMVAVRERRQSFIRSIVQFMRQYNFDGFDLDWEYPGATDRGGSFGDKDKFLYFVQELRRAFDREGRGWEITMAVPVAKFRLQEGYHVPELCDLLDAIHAMTYDLRGNWAGFADTHSPLYRREHDQYAYERLNVNDGLALWEEMGCPANKLVVGIPFYGRTFTLSNSNKNYNMGTYINREAGGGAPGPYTNASGFLAYYEICTEVMDKSKGWTVEWDEAGMVPYTYKDTQWVGYENEASVQIKMDFIKQRGYAGAMTWAIDMDDFHGLCGRKNGLMQILYDNMRTYRVPEPTRETTPRPEWAKPPATSPNPDEGPIVQSETTSTTTRKPKPKPKPTSAAVSTTSAPALAPALTSTTKKATTKKPKKPKKTTSTTSRTTTTTSAPEKATEEPEITVDPEQKPGEPLFDPSEIDCTNRDFVPHPNCRKYFRCVHGKPVEFECKEGTAFHTVLNVCDWIENSDRYYCTRIKQKQRGNEAH</sequence>
<dbReference type="FunFam" id="3.20.20.80:FF:000144">
    <property type="entry name" value="Chitinase"/>
    <property type="match status" value="1"/>
</dbReference>
<comment type="catalytic activity">
    <reaction evidence="1">
        <text>Random endo-hydrolysis of N-acetyl-beta-D-glucosaminide (1-&gt;4)-beta-linkages in chitin and chitodextrins.</text>
        <dbReference type="EC" id="3.2.1.14"/>
    </reaction>
</comment>
<feature type="region of interest" description="Disordered" evidence="13">
    <location>
        <begin position="432"/>
        <end position="552"/>
    </location>
</feature>
<evidence type="ECO:0000256" key="9">
    <source>
        <dbReference type="ARBA" id="ARBA00023277"/>
    </source>
</evidence>
<evidence type="ECO:0000256" key="11">
    <source>
        <dbReference type="ARBA" id="ARBA00023326"/>
    </source>
</evidence>
<evidence type="ECO:0000256" key="3">
    <source>
        <dbReference type="ARBA" id="ARBA00012729"/>
    </source>
</evidence>
<dbReference type="Proteomes" id="UP000268350">
    <property type="component" value="Unassembled WGS sequence"/>
</dbReference>
<dbReference type="InterPro" id="IPR002557">
    <property type="entry name" value="Chitin-bd_dom"/>
</dbReference>
<dbReference type="Gene3D" id="2.170.140.10">
    <property type="entry name" value="Chitin binding domain"/>
    <property type="match status" value="1"/>
</dbReference>
<evidence type="ECO:0000256" key="1">
    <source>
        <dbReference type="ARBA" id="ARBA00000822"/>
    </source>
</evidence>
<dbReference type="InterPro" id="IPR001223">
    <property type="entry name" value="Glyco_hydro18_cat"/>
</dbReference>
<protein>
    <recommendedName>
        <fullName evidence="3">chitinase</fullName>
        <ecNumber evidence="3">3.2.1.14</ecNumber>
    </recommendedName>
</protein>
<feature type="domain" description="GH18" evidence="15">
    <location>
        <begin position="54"/>
        <end position="429"/>
    </location>
</feature>
<dbReference type="FunFam" id="3.10.50.10:FF:000004">
    <property type="entry name" value="Chitinase 5"/>
    <property type="match status" value="1"/>
</dbReference>
<dbReference type="Gene3D" id="3.10.50.10">
    <property type="match status" value="1"/>
</dbReference>
<keyword evidence="10 12" id="KW-0326">Glycosidase</keyword>
<dbReference type="InterPro" id="IPR036508">
    <property type="entry name" value="Chitin-bd_dom_sf"/>
</dbReference>
<keyword evidence="8" id="KW-1015">Disulfide bond</keyword>
<name>A0A3B0JD35_DROGU</name>
<dbReference type="InterPro" id="IPR001579">
    <property type="entry name" value="Glyco_hydro_18_chit_AS"/>
</dbReference>
<evidence type="ECO:0000256" key="8">
    <source>
        <dbReference type="ARBA" id="ARBA00023157"/>
    </source>
</evidence>
<dbReference type="FunFam" id="2.170.140.10:FF:000004">
    <property type="entry name" value="Chitinase 5"/>
    <property type="match status" value="1"/>
</dbReference>
<dbReference type="GO" id="GO:0000272">
    <property type="term" value="P:polysaccharide catabolic process"/>
    <property type="evidence" value="ECO:0007669"/>
    <property type="project" value="UniProtKB-KW"/>
</dbReference>
<evidence type="ECO:0000256" key="12">
    <source>
        <dbReference type="RuleBase" id="RU000489"/>
    </source>
</evidence>
<dbReference type="Pfam" id="PF01607">
    <property type="entry name" value="CBM_14"/>
    <property type="match status" value="1"/>
</dbReference>
<keyword evidence="5" id="KW-0732">Signal</keyword>
<comment type="similarity">
    <text evidence="2">Belongs to the glycosyl hydrolase 18 family. Chitinase class II subfamily.</text>
</comment>
<dbReference type="CDD" id="cd02872">
    <property type="entry name" value="GH18_chitolectin_chitotriosidase"/>
    <property type="match status" value="1"/>
</dbReference>
<dbReference type="SMART" id="SM00494">
    <property type="entry name" value="ChtBD2"/>
    <property type="match status" value="1"/>
</dbReference>
<reference evidence="17" key="1">
    <citation type="submission" date="2018-01" db="EMBL/GenBank/DDBJ databases">
        <authorList>
            <person name="Alioto T."/>
            <person name="Alioto T."/>
        </authorList>
    </citation>
    <scope>NUCLEOTIDE SEQUENCE [LARGE SCALE GENOMIC DNA]</scope>
</reference>
<feature type="compositionally biased region" description="Low complexity" evidence="13">
    <location>
        <begin position="478"/>
        <end position="501"/>
    </location>
</feature>
<dbReference type="PANTHER" id="PTHR11177">
    <property type="entry name" value="CHITINASE"/>
    <property type="match status" value="1"/>
</dbReference>
<evidence type="ECO:0000256" key="13">
    <source>
        <dbReference type="SAM" id="MobiDB-lite"/>
    </source>
</evidence>
<dbReference type="AlphaFoldDB" id="A0A3B0JD35"/>
<evidence type="ECO:0000256" key="10">
    <source>
        <dbReference type="ARBA" id="ARBA00023295"/>
    </source>
</evidence>
<evidence type="ECO:0000259" key="15">
    <source>
        <dbReference type="PROSITE" id="PS51910"/>
    </source>
</evidence>